<feature type="domain" description="Methyl-accepting transducer" evidence="6">
    <location>
        <begin position="384"/>
        <end position="620"/>
    </location>
</feature>
<dbReference type="PANTHER" id="PTHR32089:SF112">
    <property type="entry name" value="LYSOZYME-LIKE PROTEIN-RELATED"/>
    <property type="match status" value="1"/>
</dbReference>
<name>A0A7X2D2C1_9PROT</name>
<keyword evidence="5" id="KW-0812">Transmembrane</keyword>
<keyword evidence="5" id="KW-1133">Transmembrane helix</keyword>
<protein>
    <submittedName>
        <fullName evidence="8">HAMP domain-containing protein</fullName>
    </submittedName>
</protein>
<reference evidence="8 9" key="1">
    <citation type="submission" date="2019-10" db="EMBL/GenBank/DDBJ databases">
        <title>Draft whole-genome sequence of the purple nonsulfur photosynthetic bacterium Roseospira navarrensis DSM 15114.</title>
        <authorList>
            <person name="Kyndt J.A."/>
            <person name="Meyer T.E."/>
        </authorList>
    </citation>
    <scope>NUCLEOTIDE SEQUENCE [LARGE SCALE GENOMIC DNA]</scope>
    <source>
        <strain evidence="8 9">DSM 15114</strain>
    </source>
</reference>
<dbReference type="GO" id="GO:0016020">
    <property type="term" value="C:membrane"/>
    <property type="evidence" value="ECO:0007669"/>
    <property type="project" value="InterPro"/>
</dbReference>
<dbReference type="GO" id="GO:0007165">
    <property type="term" value="P:signal transduction"/>
    <property type="evidence" value="ECO:0007669"/>
    <property type="project" value="UniProtKB-KW"/>
</dbReference>
<dbReference type="Gene3D" id="1.20.120.30">
    <property type="entry name" value="Aspartate receptor, ligand-binding domain"/>
    <property type="match status" value="1"/>
</dbReference>
<dbReference type="OrthoDB" id="1776073at2"/>
<comment type="caution">
    <text evidence="8">The sequence shown here is derived from an EMBL/GenBank/DDBJ whole genome shotgun (WGS) entry which is preliminary data.</text>
</comment>
<dbReference type="PANTHER" id="PTHR32089">
    <property type="entry name" value="METHYL-ACCEPTING CHEMOTAXIS PROTEIN MCPB"/>
    <property type="match status" value="1"/>
</dbReference>
<organism evidence="8 9">
    <name type="scientific">Roseospira navarrensis</name>
    <dbReference type="NCBI Taxonomy" id="140058"/>
    <lineage>
        <taxon>Bacteria</taxon>
        <taxon>Pseudomonadati</taxon>
        <taxon>Pseudomonadota</taxon>
        <taxon>Alphaproteobacteria</taxon>
        <taxon>Rhodospirillales</taxon>
        <taxon>Rhodospirillaceae</taxon>
        <taxon>Roseospira</taxon>
    </lineage>
</organism>
<dbReference type="SMART" id="SM00283">
    <property type="entry name" value="MA"/>
    <property type="match status" value="1"/>
</dbReference>
<feature type="transmembrane region" description="Helical" evidence="5">
    <location>
        <begin position="6"/>
        <end position="26"/>
    </location>
</feature>
<feature type="region of interest" description="Disordered" evidence="4">
    <location>
        <begin position="427"/>
        <end position="455"/>
    </location>
</feature>
<dbReference type="AlphaFoldDB" id="A0A7X2D2C1"/>
<evidence type="ECO:0000256" key="5">
    <source>
        <dbReference type="SAM" id="Phobius"/>
    </source>
</evidence>
<evidence type="ECO:0000259" key="6">
    <source>
        <dbReference type="PROSITE" id="PS50111"/>
    </source>
</evidence>
<dbReference type="Gene3D" id="1.10.287.950">
    <property type="entry name" value="Methyl-accepting chemotaxis protein"/>
    <property type="match status" value="1"/>
</dbReference>
<dbReference type="Proteomes" id="UP000434582">
    <property type="component" value="Unassembled WGS sequence"/>
</dbReference>
<evidence type="ECO:0000256" key="2">
    <source>
        <dbReference type="ARBA" id="ARBA00029447"/>
    </source>
</evidence>
<evidence type="ECO:0000313" key="8">
    <source>
        <dbReference type="EMBL" id="MQX35618.1"/>
    </source>
</evidence>
<dbReference type="RefSeq" id="WP_153341303.1">
    <property type="nucleotide sequence ID" value="NZ_WIVE01000006.1"/>
</dbReference>
<dbReference type="InterPro" id="IPR004089">
    <property type="entry name" value="MCPsignal_dom"/>
</dbReference>
<feature type="transmembrane region" description="Helical" evidence="5">
    <location>
        <begin position="280"/>
        <end position="301"/>
    </location>
</feature>
<evidence type="ECO:0000256" key="3">
    <source>
        <dbReference type="PROSITE-ProRule" id="PRU00284"/>
    </source>
</evidence>
<evidence type="ECO:0000313" key="9">
    <source>
        <dbReference type="Proteomes" id="UP000434582"/>
    </source>
</evidence>
<keyword evidence="5" id="KW-0472">Membrane</keyword>
<accession>A0A7X2D2C1</accession>
<proteinExistence type="inferred from homology"/>
<dbReference type="Pfam" id="PF13682">
    <property type="entry name" value="CZB"/>
    <property type="match status" value="1"/>
</dbReference>
<dbReference type="EMBL" id="WIVE01000006">
    <property type="protein sequence ID" value="MQX35618.1"/>
    <property type="molecule type" value="Genomic_DNA"/>
</dbReference>
<dbReference type="Gene3D" id="6.10.340.10">
    <property type="match status" value="1"/>
</dbReference>
<dbReference type="Pfam" id="PF14827">
    <property type="entry name" value="dCache_3"/>
    <property type="match status" value="1"/>
</dbReference>
<dbReference type="InterPro" id="IPR003660">
    <property type="entry name" value="HAMP_dom"/>
</dbReference>
<evidence type="ECO:0000256" key="4">
    <source>
        <dbReference type="SAM" id="MobiDB-lite"/>
    </source>
</evidence>
<gene>
    <name evidence="8" type="ORF">GHC57_03715</name>
</gene>
<feature type="domain" description="HAMP" evidence="7">
    <location>
        <begin position="302"/>
        <end position="355"/>
    </location>
</feature>
<evidence type="ECO:0000259" key="7">
    <source>
        <dbReference type="PROSITE" id="PS50885"/>
    </source>
</evidence>
<dbReference type="InterPro" id="IPR029150">
    <property type="entry name" value="dCache_3"/>
</dbReference>
<dbReference type="SUPFAM" id="SSF103190">
    <property type="entry name" value="Sensory domain-like"/>
    <property type="match status" value="1"/>
</dbReference>
<comment type="similarity">
    <text evidence="2">Belongs to the methyl-accepting chemotaxis (MCP) protein family.</text>
</comment>
<dbReference type="PROSITE" id="PS50111">
    <property type="entry name" value="CHEMOTAXIS_TRANSDUC_2"/>
    <property type="match status" value="1"/>
</dbReference>
<evidence type="ECO:0000256" key="1">
    <source>
        <dbReference type="ARBA" id="ARBA00023224"/>
    </source>
</evidence>
<dbReference type="CDD" id="cd11386">
    <property type="entry name" value="MCP_signal"/>
    <property type="match status" value="1"/>
</dbReference>
<dbReference type="InterPro" id="IPR029151">
    <property type="entry name" value="Sensor-like_sf"/>
</dbReference>
<dbReference type="InterPro" id="IPR025991">
    <property type="entry name" value="Chemoreceptor_zinc-bind_dom"/>
</dbReference>
<dbReference type="PROSITE" id="PS50885">
    <property type="entry name" value="HAMP"/>
    <property type="match status" value="1"/>
</dbReference>
<keyword evidence="9" id="KW-1185">Reference proteome</keyword>
<dbReference type="SUPFAM" id="SSF58104">
    <property type="entry name" value="Methyl-accepting chemotaxis protein (MCP) signaling domain"/>
    <property type="match status" value="1"/>
</dbReference>
<keyword evidence="1 3" id="KW-0807">Transducer</keyword>
<sequence>MTILARLVLALCGLAMVTAILISLMFTQVLERLTLQAEEDQLAGLFENLKADLSAEGYRALTLATLVARNPVATAAFAAGDRDALLAMYRDGFETLSAEFGVRQFQFHAPPAVSFVRIHKPEKFGDDLSGFRKTVIAANRVRATIQGLERGVAGLGMRGVTPVSHEGEHIGSVEFGLSFGQPFFESFAETYGVEVALYLRTDAGGFEPFANTHEGVQFIPEDRLATALSDGQVIQDYEAEDLNLAVMAQPIHDYEGRSIGVATIALDAAPYHARIASARWLAVIATGVTLVVALIAGYLIARGIAGPVKLVTEALTRLSARDFSMDLPDRKGQGEIARMLVALRAFRDQAMKVDAAEREQHARLAQVEAAQTRLGEQARQNLRGVVQAAMQANEAIVVLAYMMRDVNRTNAQAQSMASAVEEMVTSTREISESSDTAAEDAEGARGAADEGVSSANRAVSSMQSIHAAVTRAGERVDVLAQASAQIGEIVKQIEDIAAQTNLLALNATIEAARAGEAGKGFAVVANEVKGLANQTARATEDIRGRIETLRAEMTDIIDAMGSGATAVEDGREVVTGLGGQLGTIAETVAHVTEKMRDIASILSEQTLAAGQVSEGTTAIAELARMNTEEIEQAMHAMDEATGELNQQVSMFANMGGIQVLIEVAKNDHVTFKKRIVDSVIGRMRWAEQDIPDHTTCRLGKWAAGVDDPALRDHPAFRALEQPHKDVHRLGKDAARKAANGDIDGAIEMMGDLNDASHRVIEALNALGRAVEGMEKQ</sequence>
<dbReference type="Pfam" id="PF00015">
    <property type="entry name" value="MCPsignal"/>
    <property type="match status" value="1"/>
</dbReference>